<sequence length="82" mass="9972">MILLTLQVQVTVINTEFDFFWKFRDVLLTNDNYRVRYDELKKNFDGKEMDDYREGKNAFFEWLMETPEFKSLSSHGRIQLLP</sequence>
<dbReference type="InterPro" id="IPR043519">
    <property type="entry name" value="NT_sf"/>
</dbReference>
<evidence type="ECO:0000313" key="2">
    <source>
        <dbReference type="Proteomes" id="UP000252415"/>
    </source>
</evidence>
<comment type="caution">
    <text evidence="1">The sequence shown here is derived from an EMBL/GenBank/DDBJ whole genome shotgun (WGS) entry which is preliminary data.</text>
</comment>
<reference evidence="1 2" key="1">
    <citation type="submission" date="2018-07" db="EMBL/GenBank/DDBJ databases">
        <title>Genomic Encyclopedia of Type Strains, Phase III (KMG-III): the genomes of soil and plant-associated and newly described type strains.</title>
        <authorList>
            <person name="Whitman W."/>
        </authorList>
    </citation>
    <scope>NUCLEOTIDE SEQUENCE [LARGE SCALE GENOMIC DNA]</scope>
    <source>
        <strain evidence="1 2">CECT 7506</strain>
    </source>
</reference>
<organism evidence="1 2">
    <name type="scientific">Paenibacillus prosopidis</name>
    <dbReference type="NCBI Taxonomy" id="630520"/>
    <lineage>
        <taxon>Bacteria</taxon>
        <taxon>Bacillati</taxon>
        <taxon>Bacillota</taxon>
        <taxon>Bacilli</taxon>
        <taxon>Bacillales</taxon>
        <taxon>Paenibacillaceae</taxon>
        <taxon>Paenibacillus</taxon>
    </lineage>
</organism>
<protein>
    <submittedName>
        <fullName evidence="1">GrpB protein</fullName>
    </submittedName>
</protein>
<gene>
    <name evidence="1" type="ORF">DFP97_12910</name>
</gene>
<name>A0A368VJE1_9BACL</name>
<dbReference type="RefSeq" id="WP_245976643.1">
    <property type="nucleotide sequence ID" value="NZ_QPJD01000029.1"/>
</dbReference>
<accession>A0A368VJE1</accession>
<dbReference type="SUPFAM" id="SSF81301">
    <property type="entry name" value="Nucleotidyltransferase"/>
    <property type="match status" value="1"/>
</dbReference>
<keyword evidence="2" id="KW-1185">Reference proteome</keyword>
<evidence type="ECO:0000313" key="1">
    <source>
        <dbReference type="EMBL" id="RCW40855.1"/>
    </source>
</evidence>
<dbReference type="EMBL" id="QPJD01000029">
    <property type="protein sequence ID" value="RCW40855.1"/>
    <property type="molecule type" value="Genomic_DNA"/>
</dbReference>
<dbReference type="AlphaFoldDB" id="A0A368VJE1"/>
<proteinExistence type="predicted"/>
<dbReference type="Gene3D" id="3.30.460.10">
    <property type="entry name" value="Beta Polymerase, domain 2"/>
    <property type="match status" value="1"/>
</dbReference>
<dbReference type="Proteomes" id="UP000252415">
    <property type="component" value="Unassembled WGS sequence"/>
</dbReference>